<name>A0A087V0E2_STEMI</name>
<protein>
    <submittedName>
        <fullName evidence="1">Uncharacterized protein</fullName>
    </submittedName>
</protein>
<keyword evidence="2" id="KW-1185">Reference proteome</keyword>
<feature type="non-terminal residue" evidence="1">
    <location>
        <position position="75"/>
    </location>
</feature>
<evidence type="ECO:0000313" key="1">
    <source>
        <dbReference type="EMBL" id="KFM83081.1"/>
    </source>
</evidence>
<dbReference type="AlphaFoldDB" id="A0A087V0E2"/>
<proteinExistence type="predicted"/>
<accession>A0A087V0E2</accession>
<organism evidence="1 2">
    <name type="scientific">Stegodyphus mimosarum</name>
    <name type="common">African social velvet spider</name>
    <dbReference type="NCBI Taxonomy" id="407821"/>
    <lineage>
        <taxon>Eukaryota</taxon>
        <taxon>Metazoa</taxon>
        <taxon>Ecdysozoa</taxon>
        <taxon>Arthropoda</taxon>
        <taxon>Chelicerata</taxon>
        <taxon>Arachnida</taxon>
        <taxon>Araneae</taxon>
        <taxon>Araneomorphae</taxon>
        <taxon>Entelegynae</taxon>
        <taxon>Eresoidea</taxon>
        <taxon>Eresidae</taxon>
        <taxon>Stegodyphus</taxon>
    </lineage>
</organism>
<gene>
    <name evidence="1" type="ORF">X975_20320</name>
</gene>
<evidence type="ECO:0000313" key="2">
    <source>
        <dbReference type="Proteomes" id="UP000054359"/>
    </source>
</evidence>
<dbReference type="EMBL" id="KK122591">
    <property type="protein sequence ID" value="KFM83081.1"/>
    <property type="molecule type" value="Genomic_DNA"/>
</dbReference>
<reference evidence="1 2" key="1">
    <citation type="submission" date="2013-11" db="EMBL/GenBank/DDBJ databases">
        <title>Genome sequencing of Stegodyphus mimosarum.</title>
        <authorList>
            <person name="Bechsgaard J."/>
        </authorList>
    </citation>
    <scope>NUCLEOTIDE SEQUENCE [LARGE SCALE GENOMIC DNA]</scope>
</reference>
<sequence>MGWCLNSHNLYVWSHDNPRSSCVYLNQHCFSINVWADIISDFFIGSYILSHFNRVVTRFDGCCYSSFHTNTFISA</sequence>
<dbReference type="Proteomes" id="UP000054359">
    <property type="component" value="Unassembled WGS sequence"/>
</dbReference>